<gene>
    <name evidence="1" type="ORF">T03_14571</name>
</gene>
<comment type="caution">
    <text evidence="1">The sequence shown here is derived from an EMBL/GenBank/DDBJ whole genome shotgun (WGS) entry which is preliminary data.</text>
</comment>
<feature type="non-terminal residue" evidence="1">
    <location>
        <position position="87"/>
    </location>
</feature>
<keyword evidence="2" id="KW-1185">Reference proteome</keyword>
<protein>
    <submittedName>
        <fullName evidence="1">Uncharacterized protein</fullName>
    </submittedName>
</protein>
<name>A0A0V0Z1A6_TRIBR</name>
<dbReference type="AlphaFoldDB" id="A0A0V0Z1A6"/>
<dbReference type="EMBL" id="JYDI01004524">
    <property type="protein sequence ID" value="KRY06324.1"/>
    <property type="molecule type" value="Genomic_DNA"/>
</dbReference>
<accession>A0A0V0Z1A6</accession>
<organism evidence="1 2">
    <name type="scientific">Trichinella britovi</name>
    <name type="common">Parasitic roundworm</name>
    <dbReference type="NCBI Taxonomy" id="45882"/>
    <lineage>
        <taxon>Eukaryota</taxon>
        <taxon>Metazoa</taxon>
        <taxon>Ecdysozoa</taxon>
        <taxon>Nematoda</taxon>
        <taxon>Enoplea</taxon>
        <taxon>Dorylaimia</taxon>
        <taxon>Trichinellida</taxon>
        <taxon>Trichinellidae</taxon>
        <taxon>Trichinella</taxon>
    </lineage>
</organism>
<evidence type="ECO:0000313" key="2">
    <source>
        <dbReference type="Proteomes" id="UP000054653"/>
    </source>
</evidence>
<reference evidence="1 2" key="1">
    <citation type="submission" date="2015-01" db="EMBL/GenBank/DDBJ databases">
        <title>Evolution of Trichinella species and genotypes.</title>
        <authorList>
            <person name="Korhonen P.K."/>
            <person name="Edoardo P."/>
            <person name="Giuseppe L.R."/>
            <person name="Gasser R.B."/>
        </authorList>
    </citation>
    <scope>NUCLEOTIDE SEQUENCE [LARGE SCALE GENOMIC DNA]</scope>
    <source>
        <strain evidence="1">ISS120</strain>
    </source>
</reference>
<feature type="non-terminal residue" evidence="1">
    <location>
        <position position="1"/>
    </location>
</feature>
<sequence>TCGKAWPAYSIAFDWCVPRAHWPTGDQGGFKAPPLIGVQANGRAESPKLVANQYIGIFRGRLGARWIRLGPFLEVIANDQNVTVTFG</sequence>
<dbReference type="Proteomes" id="UP000054653">
    <property type="component" value="Unassembled WGS sequence"/>
</dbReference>
<proteinExistence type="predicted"/>
<evidence type="ECO:0000313" key="1">
    <source>
        <dbReference type="EMBL" id="KRY06324.1"/>
    </source>
</evidence>